<evidence type="ECO:0000259" key="1">
    <source>
        <dbReference type="Pfam" id="PF01909"/>
    </source>
</evidence>
<dbReference type="GeneID" id="25153176"/>
<dbReference type="PANTHER" id="PTHR33933:SF1">
    <property type="entry name" value="PROTEIN ADENYLYLTRANSFERASE MNTA-RELATED"/>
    <property type="match status" value="1"/>
</dbReference>
<dbReference type="CDD" id="cd05403">
    <property type="entry name" value="NT_KNTase_like"/>
    <property type="match status" value="1"/>
</dbReference>
<dbReference type="GO" id="GO:0016779">
    <property type="term" value="F:nucleotidyltransferase activity"/>
    <property type="evidence" value="ECO:0007669"/>
    <property type="project" value="InterPro"/>
</dbReference>
<feature type="domain" description="Polymerase nucleotidyl transferase" evidence="1">
    <location>
        <begin position="10"/>
        <end position="61"/>
    </location>
</feature>
<evidence type="ECO:0000313" key="2">
    <source>
        <dbReference type="EMBL" id="AIU70086.1"/>
    </source>
</evidence>
<accession>A0A097QUC3</accession>
<dbReference type="RefSeq" id="WP_050003062.1">
    <property type="nucleotide sequence ID" value="NZ_CP008887.1"/>
</dbReference>
<dbReference type="AlphaFoldDB" id="A0A097QUC3"/>
<gene>
    <name evidence="2" type="ORF">TEU_06955</name>
</gene>
<dbReference type="Proteomes" id="UP000029980">
    <property type="component" value="Chromosome"/>
</dbReference>
<dbReference type="PANTHER" id="PTHR33933">
    <property type="entry name" value="NUCLEOTIDYLTRANSFERASE"/>
    <property type="match status" value="1"/>
</dbReference>
<dbReference type="InterPro" id="IPR002934">
    <property type="entry name" value="Polymerase_NTP_transf_dom"/>
</dbReference>
<reference evidence="2 3" key="1">
    <citation type="journal article" date="2015" name="Int. J. Syst. Evol. Microbiol.">
        <title>Thermococcus eurythermalis sp. nov., a conditional piezophilic hyperthermophilic archaeon with a wide temperature range isolated from an oil-immersed chimney in the Guaymas Basin.</title>
        <authorList>
            <person name="Zhao W."/>
            <person name="Zeng X."/>
            <person name="Xiao X."/>
        </authorList>
    </citation>
    <scope>NUCLEOTIDE SEQUENCE [LARGE SCALE GENOMIC DNA]</scope>
    <source>
        <strain evidence="2 3">A501</strain>
    </source>
</reference>
<organism evidence="2 3">
    <name type="scientific">Thermococcus eurythermalis</name>
    <dbReference type="NCBI Taxonomy" id="1505907"/>
    <lineage>
        <taxon>Archaea</taxon>
        <taxon>Methanobacteriati</taxon>
        <taxon>Methanobacteriota</taxon>
        <taxon>Thermococci</taxon>
        <taxon>Thermococcales</taxon>
        <taxon>Thermococcaceae</taxon>
        <taxon>Thermococcus</taxon>
    </lineage>
</organism>
<dbReference type="InterPro" id="IPR052548">
    <property type="entry name" value="Type_VII_TA_antitoxin"/>
</dbReference>
<evidence type="ECO:0000313" key="3">
    <source>
        <dbReference type="Proteomes" id="UP000029980"/>
    </source>
</evidence>
<dbReference type="Gene3D" id="3.30.460.10">
    <property type="entry name" value="Beta Polymerase, domain 2"/>
    <property type="match status" value="1"/>
</dbReference>
<dbReference type="KEGG" id="teu:TEU_06955"/>
<dbReference type="OrthoDB" id="9287at2157"/>
<name>A0A097QUC3_9EURY</name>
<dbReference type="InterPro" id="IPR043519">
    <property type="entry name" value="NT_sf"/>
</dbReference>
<dbReference type="HOGENOM" id="CLU_130257_3_2_2"/>
<proteinExistence type="predicted"/>
<dbReference type="EMBL" id="CP008887">
    <property type="protein sequence ID" value="AIU70086.1"/>
    <property type="molecule type" value="Genomic_DNA"/>
</dbReference>
<dbReference type="Pfam" id="PF01909">
    <property type="entry name" value="NTP_transf_2"/>
    <property type="match status" value="1"/>
</dbReference>
<dbReference type="SUPFAM" id="SSF81301">
    <property type="entry name" value="Nucleotidyltransferase"/>
    <property type="match status" value="1"/>
</dbReference>
<protein>
    <submittedName>
        <fullName evidence="2">DNA polymerase III subunit beta</fullName>
    </submittedName>
</protein>
<keyword evidence="3" id="KW-1185">Reference proteome</keyword>
<sequence>MRHREVAEAFARDVRRLLGDNVVEVILFGSVARGEASEESDVDILVIVKKNSWESQKKLADLVVDYLLKYGIYVSPKVLSVKEFEFMKGINSAFYINVSREGVRVGH</sequence>
<dbReference type="STRING" id="1505907.TEU_06955"/>